<evidence type="ECO:0000256" key="7">
    <source>
        <dbReference type="ARBA" id="ARBA00022801"/>
    </source>
</evidence>
<dbReference type="InterPro" id="IPR005828">
    <property type="entry name" value="MFS_sugar_transport-like"/>
</dbReference>
<keyword evidence="10" id="KW-0472">Membrane</keyword>
<keyword evidence="3" id="KW-0812">Transmembrane</keyword>
<organism evidence="11 12">
    <name type="scientific">Lepeophtheirus salmonis</name>
    <name type="common">Salmon louse</name>
    <name type="synonym">Caligus salmonis</name>
    <dbReference type="NCBI Taxonomy" id="72036"/>
    <lineage>
        <taxon>Eukaryota</taxon>
        <taxon>Metazoa</taxon>
        <taxon>Ecdysozoa</taxon>
        <taxon>Arthropoda</taxon>
        <taxon>Crustacea</taxon>
        <taxon>Multicrustacea</taxon>
        <taxon>Hexanauplia</taxon>
        <taxon>Copepoda</taxon>
        <taxon>Siphonostomatoida</taxon>
        <taxon>Caligidae</taxon>
        <taxon>Lepeophtheirus</taxon>
    </lineage>
</organism>
<evidence type="ECO:0000256" key="3">
    <source>
        <dbReference type="ARBA" id="ARBA00022692"/>
    </source>
</evidence>
<dbReference type="GO" id="GO:0015074">
    <property type="term" value="P:DNA integration"/>
    <property type="evidence" value="ECO:0007669"/>
    <property type="project" value="InterPro"/>
</dbReference>
<gene>
    <name evidence="11" type="ORF">LSAA_14121</name>
</gene>
<dbReference type="GO" id="GO:0003964">
    <property type="term" value="F:RNA-directed DNA polymerase activity"/>
    <property type="evidence" value="ECO:0007669"/>
    <property type="project" value="UniProtKB-KW"/>
</dbReference>
<dbReference type="Pfam" id="PF00083">
    <property type="entry name" value="Sugar_tr"/>
    <property type="match status" value="1"/>
</dbReference>
<evidence type="ECO:0000256" key="6">
    <source>
        <dbReference type="ARBA" id="ARBA00022759"/>
    </source>
</evidence>
<keyword evidence="4" id="KW-0548">Nucleotidyltransferase</keyword>
<evidence type="ECO:0000256" key="4">
    <source>
        <dbReference type="ARBA" id="ARBA00022695"/>
    </source>
</evidence>
<keyword evidence="12" id="KW-1185">Reference proteome</keyword>
<dbReference type="PANTHER" id="PTHR24064">
    <property type="entry name" value="SOLUTE CARRIER FAMILY 22 MEMBER"/>
    <property type="match status" value="1"/>
</dbReference>
<dbReference type="EMBL" id="HG994587">
    <property type="protein sequence ID" value="CAF3019532.1"/>
    <property type="molecule type" value="Genomic_DNA"/>
</dbReference>
<dbReference type="Gene3D" id="3.30.420.10">
    <property type="entry name" value="Ribonuclease H-like superfamily/Ribonuclease H"/>
    <property type="match status" value="1"/>
</dbReference>
<dbReference type="Gene3D" id="1.10.286.90">
    <property type="entry name" value="MFS transporter, transmembrane helix TM10b"/>
    <property type="match status" value="1"/>
</dbReference>
<dbReference type="InterPro" id="IPR001584">
    <property type="entry name" value="Integrase_cat-core"/>
</dbReference>
<dbReference type="InterPro" id="IPR001969">
    <property type="entry name" value="Aspartic_peptidase_AS"/>
</dbReference>
<dbReference type="SUPFAM" id="SSF53098">
    <property type="entry name" value="Ribonuclease H-like"/>
    <property type="match status" value="1"/>
</dbReference>
<evidence type="ECO:0000313" key="12">
    <source>
        <dbReference type="Proteomes" id="UP000675881"/>
    </source>
</evidence>
<dbReference type="InterPro" id="IPR021109">
    <property type="entry name" value="Peptidase_aspartic_dom_sf"/>
</dbReference>
<dbReference type="PROSITE" id="PS50994">
    <property type="entry name" value="INTEGRASE"/>
    <property type="match status" value="1"/>
</dbReference>
<dbReference type="Gene3D" id="3.10.10.10">
    <property type="entry name" value="HIV Type 1 Reverse Transcriptase, subunit A, domain 1"/>
    <property type="match status" value="1"/>
</dbReference>
<dbReference type="PROSITE" id="PS00141">
    <property type="entry name" value="ASP_PROTEASE"/>
    <property type="match status" value="1"/>
</dbReference>
<evidence type="ECO:0000256" key="2">
    <source>
        <dbReference type="ARBA" id="ARBA00022679"/>
    </source>
</evidence>
<keyword evidence="2" id="KW-0808">Transferase</keyword>
<evidence type="ECO:0000256" key="8">
    <source>
        <dbReference type="ARBA" id="ARBA00022918"/>
    </source>
</evidence>
<dbReference type="GO" id="GO:0003676">
    <property type="term" value="F:nucleic acid binding"/>
    <property type="evidence" value="ECO:0007669"/>
    <property type="project" value="InterPro"/>
</dbReference>
<dbReference type="AlphaFoldDB" id="A0A7R8D3R5"/>
<evidence type="ECO:0000256" key="5">
    <source>
        <dbReference type="ARBA" id="ARBA00022722"/>
    </source>
</evidence>
<dbReference type="Gene3D" id="1.20.1250.20">
    <property type="entry name" value="MFS general substrate transporter like domains"/>
    <property type="match status" value="1"/>
</dbReference>
<keyword evidence="7" id="KW-0378">Hydrolase</keyword>
<keyword evidence="6" id="KW-0255">Endonuclease</keyword>
<reference evidence="11" key="1">
    <citation type="submission" date="2021-02" db="EMBL/GenBank/DDBJ databases">
        <authorList>
            <person name="Bekaert M."/>
        </authorList>
    </citation>
    <scope>NUCLEOTIDE SEQUENCE</scope>
    <source>
        <strain evidence="11">IoA-00</strain>
    </source>
</reference>
<evidence type="ECO:0000256" key="9">
    <source>
        <dbReference type="ARBA" id="ARBA00022989"/>
    </source>
</evidence>
<dbReference type="InterPro" id="IPR012337">
    <property type="entry name" value="RNaseH-like_sf"/>
</dbReference>
<proteinExistence type="predicted"/>
<sequence length="761" mass="85162">MYKLNSCFGVYQFYLVKREVQIPHRLTNLDSRQEIFESWAAQIRKWLLILIPYWRKLVDLESGKERIFSFYVPFCENLDSDFNAYKNYTNIDKTRLFPTSCTYLSNTELKVPDVPSTESCKTYLDTISKGVHSSISMESGWVCEHAYIETLVGASYMIGVLIGSFVLEYTLLIGIAIEIPFAIGELILVLEAYFVREWVHLQLVAYTPLIALLGLWFIIPESPRWLLSVGREKEAGSIISSAIKENGKNIDVDFLISQNQKDLHNSASDKKNSSVTLCSYGLTFASTSLSGDIYMNFALTVFIEIPAYIVCMILIDSELFPTSIRNTAIGICSCVARLGGVSSYTIGLLKSVWGPLPMVLAGIISSVAGGLAFGLPETIGSFLPETKEDALSIGKVPNEVQDLLNLVANMPIRVNSIEDRSHKVKRTGLLHMSDPLSKKKFLIDTGVSVSVVPTNTVHLLLTPTNYLFAANNSTLSQGLRREYVWCFKVADVIQPILGADFLSHDGILADLKDQRLHDPSTHLSVLVTLKVGQSNHISSIKPLSCFADVIKEVPSLSQQHSALRPLKHTVAHHISTTGRPNHANPLCLGPERYRTVKEEFDDFLQQGIIRPSSSFRSSALHVVPKKNEELRPCRDYRTLNAQTTLDCYPIPNVQEIPPDALWTEKPARWLEALTLADITVVIVNQAFISGWISRFGAPLYITGDRGSQFEFQLWRKLTALLGIKRYRTASYHSCANGMLERFHCHLKAALYTHADSKTTWA</sequence>
<dbReference type="GO" id="GO:0016020">
    <property type="term" value="C:membrane"/>
    <property type="evidence" value="ECO:0007669"/>
    <property type="project" value="UniProtKB-SubCell"/>
</dbReference>
<dbReference type="GO" id="GO:0004190">
    <property type="term" value="F:aspartic-type endopeptidase activity"/>
    <property type="evidence" value="ECO:0007669"/>
    <property type="project" value="InterPro"/>
</dbReference>
<name>A0A7R8D3R5_LEPSM</name>
<keyword evidence="5" id="KW-0540">Nuclease</keyword>
<dbReference type="GO" id="GO:0006508">
    <property type="term" value="P:proteolysis"/>
    <property type="evidence" value="ECO:0007669"/>
    <property type="project" value="InterPro"/>
</dbReference>
<evidence type="ECO:0000256" key="1">
    <source>
        <dbReference type="ARBA" id="ARBA00004141"/>
    </source>
</evidence>
<keyword evidence="9" id="KW-1133">Transmembrane helix</keyword>
<dbReference type="GO" id="GO:0042575">
    <property type="term" value="C:DNA polymerase complex"/>
    <property type="evidence" value="ECO:0007669"/>
    <property type="project" value="UniProtKB-ARBA"/>
</dbReference>
<evidence type="ECO:0000256" key="10">
    <source>
        <dbReference type="ARBA" id="ARBA00023136"/>
    </source>
</evidence>
<dbReference type="GO" id="GO:0004519">
    <property type="term" value="F:endonuclease activity"/>
    <property type="evidence" value="ECO:0007669"/>
    <property type="project" value="UniProtKB-KW"/>
</dbReference>
<dbReference type="Proteomes" id="UP000675881">
    <property type="component" value="Chromosome 8"/>
</dbReference>
<dbReference type="InterPro" id="IPR036397">
    <property type="entry name" value="RNaseH_sf"/>
</dbReference>
<dbReference type="OrthoDB" id="6378979at2759"/>
<protein>
    <submittedName>
        <fullName evidence="11">(salmon louse) hypothetical protein</fullName>
    </submittedName>
</protein>
<dbReference type="InterPro" id="IPR043502">
    <property type="entry name" value="DNA/RNA_pol_sf"/>
</dbReference>
<dbReference type="SUPFAM" id="SSF56672">
    <property type="entry name" value="DNA/RNA polymerases"/>
    <property type="match status" value="1"/>
</dbReference>
<dbReference type="GO" id="GO:0022857">
    <property type="term" value="F:transmembrane transporter activity"/>
    <property type="evidence" value="ECO:0007669"/>
    <property type="project" value="InterPro"/>
</dbReference>
<comment type="subcellular location">
    <subcellularLocation>
        <location evidence="1">Membrane</location>
        <topology evidence="1">Multi-pass membrane protein</topology>
    </subcellularLocation>
</comment>
<dbReference type="SUPFAM" id="SSF103473">
    <property type="entry name" value="MFS general substrate transporter"/>
    <property type="match status" value="1"/>
</dbReference>
<keyword evidence="8" id="KW-0695">RNA-directed DNA polymerase</keyword>
<evidence type="ECO:0000313" key="11">
    <source>
        <dbReference type="EMBL" id="CAF3019532.1"/>
    </source>
</evidence>
<dbReference type="SUPFAM" id="SSF50630">
    <property type="entry name" value="Acid proteases"/>
    <property type="match status" value="1"/>
</dbReference>
<accession>A0A7R8D3R5</accession>
<dbReference type="InterPro" id="IPR036259">
    <property type="entry name" value="MFS_trans_sf"/>
</dbReference>